<dbReference type="Proteomes" id="UP000037035">
    <property type="component" value="Unassembled WGS sequence"/>
</dbReference>
<dbReference type="VEuPathDB" id="FungiDB:VP01_3931g2"/>
<dbReference type="AlphaFoldDB" id="A0A0L6USH1"/>
<comment type="caution">
    <text evidence="2">The sequence shown here is derived from an EMBL/GenBank/DDBJ whole genome shotgun (WGS) entry which is preliminary data.</text>
</comment>
<gene>
    <name evidence="2" type="ORF">VP01_3931g2</name>
</gene>
<proteinExistence type="predicted"/>
<feature type="region of interest" description="Disordered" evidence="1">
    <location>
        <begin position="92"/>
        <end position="120"/>
    </location>
</feature>
<evidence type="ECO:0000313" key="3">
    <source>
        <dbReference type="Proteomes" id="UP000037035"/>
    </source>
</evidence>
<evidence type="ECO:0000313" key="2">
    <source>
        <dbReference type="EMBL" id="KNZ51486.1"/>
    </source>
</evidence>
<keyword evidence="3" id="KW-1185">Reference proteome</keyword>
<dbReference type="EMBL" id="LAVV01008981">
    <property type="protein sequence ID" value="KNZ51486.1"/>
    <property type="molecule type" value="Genomic_DNA"/>
</dbReference>
<sequence length="120" mass="13607">MPTGSSVYILLTPGLPVDTRPQFASLGTQSTVFTESYQVFPDQLMSGMLSKKADRRFGSTLLVKESVKANKLPASIARFTLNTWALYHKKRERETKRKADKEGIERAKKEDEMMEVKHQA</sequence>
<name>A0A0L6USH1_9BASI</name>
<reference evidence="2 3" key="1">
    <citation type="submission" date="2015-08" db="EMBL/GenBank/DDBJ databases">
        <title>Next Generation Sequencing and Analysis of the Genome of Puccinia sorghi L Schw, the Causal Agent of Maize Common Rust.</title>
        <authorList>
            <person name="Rochi L."/>
            <person name="Burguener G."/>
            <person name="Darino M."/>
            <person name="Turjanski A."/>
            <person name="Kreff E."/>
            <person name="Dieguez M.J."/>
            <person name="Sacco F."/>
        </authorList>
    </citation>
    <scope>NUCLEOTIDE SEQUENCE [LARGE SCALE GENOMIC DNA]</scope>
    <source>
        <strain evidence="2 3">RO10H11247</strain>
    </source>
</reference>
<protein>
    <submittedName>
        <fullName evidence="2">Adenosinetriphosphatase</fullName>
    </submittedName>
</protein>
<evidence type="ECO:0000256" key="1">
    <source>
        <dbReference type="SAM" id="MobiDB-lite"/>
    </source>
</evidence>
<accession>A0A0L6USH1</accession>
<organism evidence="2 3">
    <name type="scientific">Puccinia sorghi</name>
    <dbReference type="NCBI Taxonomy" id="27349"/>
    <lineage>
        <taxon>Eukaryota</taxon>
        <taxon>Fungi</taxon>
        <taxon>Dikarya</taxon>
        <taxon>Basidiomycota</taxon>
        <taxon>Pucciniomycotina</taxon>
        <taxon>Pucciniomycetes</taxon>
        <taxon>Pucciniales</taxon>
        <taxon>Pucciniaceae</taxon>
        <taxon>Puccinia</taxon>
    </lineage>
</organism>